<dbReference type="PROSITE" id="PS50801">
    <property type="entry name" value="STAS"/>
    <property type="match status" value="1"/>
</dbReference>
<proteinExistence type="predicted"/>
<dbReference type="GO" id="GO:0016020">
    <property type="term" value="C:membrane"/>
    <property type="evidence" value="ECO:0007669"/>
    <property type="project" value="UniProtKB-SubCell"/>
</dbReference>
<dbReference type="KEGG" id="ccoe:CETAM_13105"/>
<evidence type="ECO:0000313" key="8">
    <source>
        <dbReference type="Proteomes" id="UP000425178"/>
    </source>
</evidence>
<keyword evidence="2 5" id="KW-0812">Transmembrane</keyword>
<dbReference type="PANTHER" id="PTHR11814">
    <property type="entry name" value="SULFATE TRANSPORTER"/>
    <property type="match status" value="1"/>
</dbReference>
<sequence>MGYSESMTPRASTTTLLAGSTLAAVAVPQVMAIARLVGVEPGLGLTGFIIGAVVFGAVGAHRIINVGPDSSIAPLLAAGVLVVGSADGSLPLLSLMVAVLLIGVALIRGSWITQFLSRAVTVGLLAGIGLRIVISQMETVLAGPVVAGLSAGVLVIILVTQAISPRLPGALLALILAAAVTGLFKLDVAVLAEVDTVFTFVSPLTLPWGLAVQLLPTALVIALLITVQTGATEAATRQGRPDLDRDIGAIGVASAVSALFGCFALNASPARTRVIQAARGTNQFVSLVAAGLVALVLFFGGGLVPLLPEAAVSAVLVHIAFTLIRVKELRRIFAYSRAEFGVALLTVVLVVTLGIAEGVAVAVLLTLLDRTRRAARPLAYRKGLIPESNHWVPVDVGIETHQVPGVLVWSVEAPIWYADADYVVSGLHEEIEDSGPYKVVVLDAAAITDLDYTGVQALSSLVDALAKDGIDLLVARANLPTIEGLERARLQVPMFATVADAVKEGARIADLGDEFRAARGKKKDLAALEDAGLDRSAVLRQWQEDHRED</sequence>
<dbReference type="Pfam" id="PF01740">
    <property type="entry name" value="STAS"/>
    <property type="match status" value="1"/>
</dbReference>
<feature type="transmembrane region" description="Helical" evidence="5">
    <location>
        <begin position="141"/>
        <end position="163"/>
    </location>
</feature>
<organism evidence="7 8">
    <name type="scientific">Corynebacterium comes</name>
    <dbReference type="NCBI Taxonomy" id="2675218"/>
    <lineage>
        <taxon>Bacteria</taxon>
        <taxon>Bacillati</taxon>
        <taxon>Actinomycetota</taxon>
        <taxon>Actinomycetes</taxon>
        <taxon>Mycobacteriales</taxon>
        <taxon>Corynebacteriaceae</taxon>
        <taxon>Corynebacterium</taxon>
    </lineage>
</organism>
<evidence type="ECO:0000256" key="4">
    <source>
        <dbReference type="ARBA" id="ARBA00023136"/>
    </source>
</evidence>
<dbReference type="AlphaFoldDB" id="A0A6B8W4J5"/>
<keyword evidence="4 5" id="KW-0472">Membrane</keyword>
<feature type="transmembrane region" description="Helical" evidence="5">
    <location>
        <begin position="338"/>
        <end position="368"/>
    </location>
</feature>
<evidence type="ECO:0000256" key="5">
    <source>
        <dbReference type="SAM" id="Phobius"/>
    </source>
</evidence>
<evidence type="ECO:0000313" key="7">
    <source>
        <dbReference type="EMBL" id="QGU05846.1"/>
    </source>
</evidence>
<dbReference type="EMBL" id="CP046453">
    <property type="protein sequence ID" value="QGU05846.1"/>
    <property type="molecule type" value="Genomic_DNA"/>
</dbReference>
<protein>
    <submittedName>
        <fullName evidence="7">Sulfate transporter</fullName>
    </submittedName>
</protein>
<feature type="transmembrane region" description="Helical" evidence="5">
    <location>
        <begin position="42"/>
        <end position="64"/>
    </location>
</feature>
<dbReference type="InterPro" id="IPR036513">
    <property type="entry name" value="STAS_dom_sf"/>
</dbReference>
<feature type="transmembrane region" description="Helical" evidence="5">
    <location>
        <begin position="310"/>
        <end position="326"/>
    </location>
</feature>
<feature type="transmembrane region" description="Helical" evidence="5">
    <location>
        <begin position="247"/>
        <end position="265"/>
    </location>
</feature>
<feature type="transmembrane region" description="Helical" evidence="5">
    <location>
        <begin position="76"/>
        <end position="109"/>
    </location>
</feature>
<dbReference type="SUPFAM" id="SSF52091">
    <property type="entry name" value="SpoIIaa-like"/>
    <property type="match status" value="1"/>
</dbReference>
<evidence type="ECO:0000256" key="3">
    <source>
        <dbReference type="ARBA" id="ARBA00022989"/>
    </source>
</evidence>
<feature type="domain" description="STAS" evidence="6">
    <location>
        <begin position="396"/>
        <end position="505"/>
    </location>
</feature>
<dbReference type="Gene3D" id="3.30.750.24">
    <property type="entry name" value="STAS domain"/>
    <property type="match status" value="1"/>
</dbReference>
<dbReference type="InterPro" id="IPR011547">
    <property type="entry name" value="SLC26A/SulP_dom"/>
</dbReference>
<evidence type="ECO:0000259" key="6">
    <source>
        <dbReference type="PROSITE" id="PS50801"/>
    </source>
</evidence>
<reference evidence="7 8" key="1">
    <citation type="journal article" date="2021" name="Int. J. Syst. Evol. Microbiol.">
        <title>Classification of three corynebacterial strains isolated from a small paddock in North Rhine-Westphalia: proposal of &lt;i&gt;Corynebacterium kalinowskii&lt;/i&gt; sp. nov., &lt;i&gt;Corynebacterium comes&lt;/i&gt; sp. nov. and &lt;i&gt;Corynebacterium occultum&lt;/i&gt; sp. nov.</title>
        <authorList>
            <person name="Schaffert L."/>
            <person name="Ruwe M."/>
            <person name="Milse J."/>
            <person name="Hanuschka K."/>
            <person name="Ortseifen V."/>
            <person name="Droste J."/>
            <person name="Brandt D."/>
            <person name="Schl L."/>
            <person name="Kutter Y."/>
            <person name="Vinke S."/>
            <person name="Vieh P."/>
            <person name="Jacob L."/>
            <person name="L N.C."/>
            <person name="Schulte-Berndt E."/>
            <person name="Hain C."/>
            <person name="Linder M."/>
            <person name="Schmidt P."/>
            <person name="Wollenschl L."/>
            <person name="Luttermann T."/>
            <person name="Thieme E."/>
            <person name="Hassa J."/>
            <person name="Haak M."/>
            <person name="Wittchen M."/>
            <person name="Mentz A."/>
            <person name="Persicke M."/>
            <person name="Busche T."/>
            <person name="R C."/>
        </authorList>
    </citation>
    <scope>NUCLEOTIDE SEQUENCE [LARGE SCALE GENOMIC DNA]</scope>
    <source>
        <strain evidence="7 8">2019</strain>
    </source>
</reference>
<dbReference type="InterPro" id="IPR001902">
    <property type="entry name" value="SLC26A/SulP_fam"/>
</dbReference>
<feature type="transmembrane region" description="Helical" evidence="5">
    <location>
        <begin position="285"/>
        <end position="304"/>
    </location>
</feature>
<evidence type="ECO:0000256" key="2">
    <source>
        <dbReference type="ARBA" id="ARBA00022692"/>
    </source>
</evidence>
<keyword evidence="8" id="KW-1185">Reference proteome</keyword>
<gene>
    <name evidence="7" type="ORF">CETAM_13105</name>
</gene>
<feature type="transmembrane region" description="Helical" evidence="5">
    <location>
        <begin position="169"/>
        <end position="192"/>
    </location>
</feature>
<keyword evidence="3 5" id="KW-1133">Transmembrane helix</keyword>
<dbReference type="Proteomes" id="UP000425178">
    <property type="component" value="Chromosome"/>
</dbReference>
<dbReference type="CDD" id="cd07042">
    <property type="entry name" value="STAS_SulP_like_sulfate_transporter"/>
    <property type="match status" value="1"/>
</dbReference>
<feature type="transmembrane region" description="Helical" evidence="5">
    <location>
        <begin position="204"/>
        <end position="227"/>
    </location>
</feature>
<dbReference type="GO" id="GO:0055085">
    <property type="term" value="P:transmembrane transport"/>
    <property type="evidence" value="ECO:0007669"/>
    <property type="project" value="InterPro"/>
</dbReference>
<name>A0A6B8W4J5_9CORY</name>
<dbReference type="Pfam" id="PF00916">
    <property type="entry name" value="Sulfate_transp"/>
    <property type="match status" value="2"/>
</dbReference>
<comment type="subcellular location">
    <subcellularLocation>
        <location evidence="1">Membrane</location>
        <topology evidence="1">Multi-pass membrane protein</topology>
    </subcellularLocation>
</comment>
<evidence type="ECO:0000256" key="1">
    <source>
        <dbReference type="ARBA" id="ARBA00004141"/>
    </source>
</evidence>
<accession>A0A6B8W4J5</accession>
<dbReference type="InterPro" id="IPR002645">
    <property type="entry name" value="STAS_dom"/>
</dbReference>